<protein>
    <submittedName>
        <fullName evidence="2">Cupin domain-containing protein</fullName>
    </submittedName>
</protein>
<dbReference type="InterPro" id="IPR014710">
    <property type="entry name" value="RmlC-like_jellyroll"/>
</dbReference>
<evidence type="ECO:0000259" key="1">
    <source>
        <dbReference type="Pfam" id="PF07883"/>
    </source>
</evidence>
<evidence type="ECO:0000313" key="2">
    <source>
        <dbReference type="EMBL" id="MFC4362331.1"/>
    </source>
</evidence>
<dbReference type="CDD" id="cd06981">
    <property type="entry name" value="cupin_reut_a1446"/>
    <property type="match status" value="1"/>
</dbReference>
<dbReference type="InterPro" id="IPR013096">
    <property type="entry name" value="Cupin_2"/>
</dbReference>
<dbReference type="Gene3D" id="2.60.120.10">
    <property type="entry name" value="Jelly Rolls"/>
    <property type="match status" value="1"/>
</dbReference>
<organism evidence="2 3">
    <name type="scientific">Simiduia curdlanivorans</name>
    <dbReference type="NCBI Taxonomy" id="1492769"/>
    <lineage>
        <taxon>Bacteria</taxon>
        <taxon>Pseudomonadati</taxon>
        <taxon>Pseudomonadota</taxon>
        <taxon>Gammaproteobacteria</taxon>
        <taxon>Cellvibrionales</taxon>
        <taxon>Cellvibrionaceae</taxon>
        <taxon>Simiduia</taxon>
    </lineage>
</organism>
<dbReference type="InterPro" id="IPR011051">
    <property type="entry name" value="RmlC_Cupin_sf"/>
</dbReference>
<sequence>MKNFFTELPNAKHEEIFQTLLAQPNLKIERIISNGQSSPADHWYDQEQAEWIMLIQGEAGIEFKGEQAIALKPGDYLNIPAHQQHRVAWTKKDATTLWLAIHYTAT</sequence>
<dbReference type="Pfam" id="PF07883">
    <property type="entry name" value="Cupin_2"/>
    <property type="match status" value="1"/>
</dbReference>
<feature type="domain" description="Cupin type-2" evidence="1">
    <location>
        <begin position="34"/>
        <end position="101"/>
    </location>
</feature>
<dbReference type="EMBL" id="JBHSCX010000006">
    <property type="protein sequence ID" value="MFC4362331.1"/>
    <property type="molecule type" value="Genomic_DNA"/>
</dbReference>
<name>A0ABV8V359_9GAMM</name>
<reference evidence="3" key="1">
    <citation type="journal article" date="2019" name="Int. J. Syst. Evol. Microbiol.">
        <title>The Global Catalogue of Microorganisms (GCM) 10K type strain sequencing project: providing services to taxonomists for standard genome sequencing and annotation.</title>
        <authorList>
            <consortium name="The Broad Institute Genomics Platform"/>
            <consortium name="The Broad Institute Genome Sequencing Center for Infectious Disease"/>
            <person name="Wu L."/>
            <person name="Ma J."/>
        </authorList>
    </citation>
    <scope>NUCLEOTIDE SEQUENCE [LARGE SCALE GENOMIC DNA]</scope>
    <source>
        <strain evidence="3">CECT 8570</strain>
    </source>
</reference>
<dbReference type="RefSeq" id="WP_290260634.1">
    <property type="nucleotide sequence ID" value="NZ_JAUFQG010000004.1"/>
</dbReference>
<dbReference type="SUPFAM" id="SSF51182">
    <property type="entry name" value="RmlC-like cupins"/>
    <property type="match status" value="1"/>
</dbReference>
<proteinExistence type="predicted"/>
<keyword evidence="3" id="KW-1185">Reference proteome</keyword>
<dbReference type="Proteomes" id="UP001595840">
    <property type="component" value="Unassembled WGS sequence"/>
</dbReference>
<evidence type="ECO:0000313" key="3">
    <source>
        <dbReference type="Proteomes" id="UP001595840"/>
    </source>
</evidence>
<accession>A0ABV8V359</accession>
<comment type="caution">
    <text evidence="2">The sequence shown here is derived from an EMBL/GenBank/DDBJ whole genome shotgun (WGS) entry which is preliminary data.</text>
</comment>
<gene>
    <name evidence="2" type="ORF">ACFOX3_08455</name>
</gene>